<keyword evidence="2" id="KW-1185">Reference proteome</keyword>
<evidence type="ECO:0000313" key="1">
    <source>
        <dbReference type="EMBL" id="CAG8735038.1"/>
    </source>
</evidence>
<comment type="caution">
    <text evidence="1">The sequence shown here is derived from an EMBL/GenBank/DDBJ whole genome shotgun (WGS) entry which is preliminary data.</text>
</comment>
<accession>A0ACA9Q5V5</accession>
<gene>
    <name evidence="1" type="ORF">ACOLOM_LOCUS11863</name>
</gene>
<reference evidence="1" key="1">
    <citation type="submission" date="2021-06" db="EMBL/GenBank/DDBJ databases">
        <authorList>
            <person name="Kallberg Y."/>
            <person name="Tangrot J."/>
            <person name="Rosling A."/>
        </authorList>
    </citation>
    <scope>NUCLEOTIDE SEQUENCE</scope>
    <source>
        <strain evidence="1">CL356</strain>
    </source>
</reference>
<name>A0ACA9Q5V5_9GLOM</name>
<feature type="non-terminal residue" evidence="1">
    <location>
        <position position="161"/>
    </location>
</feature>
<proteinExistence type="predicted"/>
<evidence type="ECO:0000313" key="2">
    <source>
        <dbReference type="Proteomes" id="UP000789525"/>
    </source>
</evidence>
<sequence>MRMFGLPVQLLMPFLVLLCPSWRPYTKDTSGARRPPPGALGTLQYRIPRREVPNDQRSSCWAFYAFYDGLPCWSLSWTFWFSRIQATKSALQAIIMNRIGDWALMIALFAYFCLSGSLEFSTLNSLAPYFEPALITVLSLGFLVGGLAKSAQLGLQEGPLG</sequence>
<dbReference type="Proteomes" id="UP000789525">
    <property type="component" value="Unassembled WGS sequence"/>
</dbReference>
<dbReference type="EMBL" id="CAJVPT010044802">
    <property type="protein sequence ID" value="CAG8735038.1"/>
    <property type="molecule type" value="Genomic_DNA"/>
</dbReference>
<organism evidence="1 2">
    <name type="scientific">Acaulospora colombiana</name>
    <dbReference type="NCBI Taxonomy" id="27376"/>
    <lineage>
        <taxon>Eukaryota</taxon>
        <taxon>Fungi</taxon>
        <taxon>Fungi incertae sedis</taxon>
        <taxon>Mucoromycota</taxon>
        <taxon>Glomeromycotina</taxon>
        <taxon>Glomeromycetes</taxon>
        <taxon>Diversisporales</taxon>
        <taxon>Acaulosporaceae</taxon>
        <taxon>Acaulospora</taxon>
    </lineage>
</organism>
<protein>
    <submittedName>
        <fullName evidence="1">16724_t:CDS:1</fullName>
    </submittedName>
</protein>